<evidence type="ECO:0000256" key="6">
    <source>
        <dbReference type="PIRSR" id="PIRSR000149-3"/>
    </source>
</evidence>
<evidence type="ECO:0000256" key="7">
    <source>
        <dbReference type="PIRSR" id="PIRSR000149-4"/>
    </source>
</evidence>
<feature type="binding site" evidence="6">
    <location>
        <begin position="12"/>
        <end position="13"/>
    </location>
    <ligand>
        <name>NAD(+)</name>
        <dbReference type="ChEBI" id="CHEBI:57540"/>
    </ligand>
</feature>
<gene>
    <name evidence="11" type="ORF">DESPIGER_1840</name>
</gene>
<keyword evidence="6" id="KW-0547">Nucleotide-binding</keyword>
<dbReference type="FunFam" id="3.40.50.720:FF:000001">
    <property type="entry name" value="Glyceraldehyde-3-phosphate dehydrogenase"/>
    <property type="match status" value="1"/>
</dbReference>
<evidence type="ECO:0000259" key="10">
    <source>
        <dbReference type="SMART" id="SM00846"/>
    </source>
</evidence>
<feature type="site" description="Activates thiol group during catalysis" evidence="7">
    <location>
        <position position="178"/>
    </location>
</feature>
<dbReference type="AlphaFoldDB" id="A0A1K1LG33"/>
<feature type="domain" description="Glyceraldehyde 3-phosphate dehydrogenase NAD(P) binding" evidence="10">
    <location>
        <begin position="3"/>
        <end position="151"/>
    </location>
</feature>
<dbReference type="GO" id="GO:0051287">
    <property type="term" value="F:NAD binding"/>
    <property type="evidence" value="ECO:0007669"/>
    <property type="project" value="InterPro"/>
</dbReference>
<evidence type="ECO:0000256" key="4">
    <source>
        <dbReference type="PIRSR" id="PIRSR000149-1"/>
    </source>
</evidence>
<dbReference type="CDD" id="cd05214">
    <property type="entry name" value="GAPDH_I_N"/>
    <property type="match status" value="1"/>
</dbReference>
<feature type="binding site" evidence="6">
    <location>
        <position position="314"/>
    </location>
    <ligand>
        <name>NAD(+)</name>
        <dbReference type="ChEBI" id="CHEBI:57540"/>
    </ligand>
</feature>
<dbReference type="PANTHER" id="PTHR43148">
    <property type="entry name" value="GLYCERALDEHYDE-3-PHOSPHATE DEHYDROGENASE 2"/>
    <property type="match status" value="1"/>
</dbReference>
<evidence type="ECO:0000256" key="8">
    <source>
        <dbReference type="RuleBase" id="RU000397"/>
    </source>
</evidence>
<comment type="subunit">
    <text evidence="2">Homotetramer.</text>
</comment>
<dbReference type="CDD" id="cd18126">
    <property type="entry name" value="GAPDH_I_C"/>
    <property type="match status" value="1"/>
</dbReference>
<comment type="similarity">
    <text evidence="1 8">Belongs to the glyceraldehyde-3-phosphate dehydrogenase family.</text>
</comment>
<dbReference type="EMBL" id="LT630450">
    <property type="protein sequence ID" value="SFV73669.1"/>
    <property type="molecule type" value="Genomic_DNA"/>
</dbReference>
<dbReference type="SUPFAM" id="SSF55347">
    <property type="entry name" value="Glyceraldehyde-3-phosphate dehydrogenase-like, C-terminal domain"/>
    <property type="match status" value="1"/>
</dbReference>
<sequence>MSVSLGMNGFGRIGRYLLRLLADSEDIRITAINARADNASLAHLFKYDSVYGIFPGTVDHDDNGIIINGRHIEVTRCKTGEWEWARLGIDIAVETTGTLKKREDAAQHLQCGAKKVVVSAPCKEADATIVMGVNDGIYDAAAHTVISAASCTTNCLAPVAKVLNDAFGIRHGLMTTIHSYTMSQRILDGSHKDLRRARAACVSMIPTSTGAAKALALVVPELKGKLDGMAVRVPTPDISLVDLTCELEKPATAEEINAALKAAHDGALHDNMGYCDEPLVSIDFKGSTYGGVVDALSTQVMDGTMAKLIIWYDNESGFTNQLARLLRKVAASL</sequence>
<dbReference type="InterPro" id="IPR020831">
    <property type="entry name" value="GlycerAld/Erythrose_P_DH"/>
</dbReference>
<dbReference type="InterPro" id="IPR020828">
    <property type="entry name" value="GlycerAld_3-P_DH_NAD(P)-bd"/>
</dbReference>
<feature type="binding site" evidence="5">
    <location>
        <begin position="209"/>
        <end position="210"/>
    </location>
    <ligand>
        <name>D-glyceraldehyde 3-phosphate</name>
        <dbReference type="ChEBI" id="CHEBI:59776"/>
    </ligand>
</feature>
<reference evidence="12" key="1">
    <citation type="submission" date="2016-10" db="EMBL/GenBank/DDBJ databases">
        <authorList>
            <person name="Wegmann U."/>
        </authorList>
    </citation>
    <scope>NUCLEOTIDE SEQUENCE [LARGE SCALE GENOMIC DNA]</scope>
</reference>
<name>A0A1K1LG33_9BACT</name>
<feature type="binding site" evidence="5">
    <location>
        <begin position="150"/>
        <end position="152"/>
    </location>
    <ligand>
        <name>D-glyceraldehyde 3-phosphate</name>
        <dbReference type="ChEBI" id="CHEBI:59776"/>
    </ligand>
</feature>
<evidence type="ECO:0000256" key="2">
    <source>
        <dbReference type="ARBA" id="ARBA00011881"/>
    </source>
</evidence>
<evidence type="ECO:0000313" key="12">
    <source>
        <dbReference type="Proteomes" id="UP000186323"/>
    </source>
</evidence>
<feature type="binding site" evidence="6">
    <location>
        <position position="119"/>
    </location>
    <ligand>
        <name>NAD(+)</name>
        <dbReference type="ChEBI" id="CHEBI:57540"/>
    </ligand>
</feature>
<keyword evidence="12" id="KW-1185">Reference proteome</keyword>
<dbReference type="GO" id="GO:0050661">
    <property type="term" value="F:NADP binding"/>
    <property type="evidence" value="ECO:0007669"/>
    <property type="project" value="InterPro"/>
</dbReference>
<evidence type="ECO:0000256" key="9">
    <source>
        <dbReference type="RuleBase" id="RU361160"/>
    </source>
</evidence>
<organism evidence="11 12">
    <name type="scientific">Desulfovibrio piger</name>
    <dbReference type="NCBI Taxonomy" id="901"/>
    <lineage>
        <taxon>Bacteria</taxon>
        <taxon>Pseudomonadati</taxon>
        <taxon>Thermodesulfobacteriota</taxon>
        <taxon>Desulfovibrionia</taxon>
        <taxon>Desulfovibrionales</taxon>
        <taxon>Desulfovibrionaceae</taxon>
        <taxon>Desulfovibrio</taxon>
    </lineage>
</organism>
<dbReference type="FunFam" id="3.30.360.10:FF:000002">
    <property type="entry name" value="Glyceraldehyde-3-phosphate dehydrogenase"/>
    <property type="match status" value="1"/>
</dbReference>
<dbReference type="KEGG" id="dpg:DESPIGER_1840"/>
<dbReference type="GO" id="GO:0016620">
    <property type="term" value="F:oxidoreductase activity, acting on the aldehyde or oxo group of donors, NAD or NADP as acceptor"/>
    <property type="evidence" value="ECO:0007669"/>
    <property type="project" value="InterPro"/>
</dbReference>
<proteinExistence type="inferred from homology"/>
<dbReference type="PROSITE" id="PS00071">
    <property type="entry name" value="GAPDH"/>
    <property type="match status" value="1"/>
</dbReference>
<accession>A0A1K1LG33</accession>
<protein>
    <recommendedName>
        <fullName evidence="9">Glyceraldehyde-3-phosphate dehydrogenase</fullName>
        <ecNumber evidence="9">1.2.1.-</ecNumber>
    </recommendedName>
</protein>
<evidence type="ECO:0000313" key="11">
    <source>
        <dbReference type="EMBL" id="SFV73669.1"/>
    </source>
</evidence>
<dbReference type="SMART" id="SM00846">
    <property type="entry name" value="Gp_dh_N"/>
    <property type="match status" value="1"/>
</dbReference>
<dbReference type="NCBIfam" id="TIGR01534">
    <property type="entry name" value="GAPDH-I"/>
    <property type="match status" value="1"/>
</dbReference>
<dbReference type="Gene3D" id="3.40.50.720">
    <property type="entry name" value="NAD(P)-binding Rossmann-like Domain"/>
    <property type="match status" value="1"/>
</dbReference>
<evidence type="ECO:0000256" key="5">
    <source>
        <dbReference type="PIRSR" id="PIRSR000149-2"/>
    </source>
</evidence>
<evidence type="ECO:0000256" key="3">
    <source>
        <dbReference type="ARBA" id="ARBA00023002"/>
    </source>
</evidence>
<dbReference type="RefSeq" id="WP_072335730.1">
    <property type="nucleotide sequence ID" value="NZ_CALJDE010000065.1"/>
</dbReference>
<dbReference type="PIRSF" id="PIRSF000149">
    <property type="entry name" value="GAP_DH"/>
    <property type="match status" value="1"/>
</dbReference>
<dbReference type="InterPro" id="IPR020829">
    <property type="entry name" value="GlycerAld_3-P_DH_cat"/>
</dbReference>
<feature type="binding site" evidence="5">
    <location>
        <position position="232"/>
    </location>
    <ligand>
        <name>D-glyceraldehyde 3-phosphate</name>
        <dbReference type="ChEBI" id="CHEBI:59776"/>
    </ligand>
</feature>
<dbReference type="SUPFAM" id="SSF51735">
    <property type="entry name" value="NAD(P)-binding Rossmann-fold domains"/>
    <property type="match status" value="1"/>
</dbReference>
<feature type="binding site" evidence="5">
    <location>
        <position position="181"/>
    </location>
    <ligand>
        <name>D-glyceraldehyde 3-phosphate</name>
        <dbReference type="ChEBI" id="CHEBI:59776"/>
    </ligand>
</feature>
<keyword evidence="3 9" id="KW-0560">Oxidoreductase</keyword>
<dbReference type="InterPro" id="IPR036291">
    <property type="entry name" value="NAD(P)-bd_dom_sf"/>
</dbReference>
<feature type="active site" description="Nucleophile" evidence="4">
    <location>
        <position position="151"/>
    </location>
</feature>
<dbReference type="GO" id="GO:0006006">
    <property type="term" value="P:glucose metabolic process"/>
    <property type="evidence" value="ECO:0007669"/>
    <property type="project" value="InterPro"/>
</dbReference>
<keyword evidence="6" id="KW-0520">NAD</keyword>
<dbReference type="InterPro" id="IPR006424">
    <property type="entry name" value="Glyceraldehyde-3-P_DH_1"/>
</dbReference>
<dbReference type="Proteomes" id="UP000186323">
    <property type="component" value="Chromosome I"/>
</dbReference>
<dbReference type="Gene3D" id="3.30.360.10">
    <property type="entry name" value="Dihydrodipicolinate Reductase, domain 2"/>
    <property type="match status" value="1"/>
</dbReference>
<evidence type="ECO:0000256" key="1">
    <source>
        <dbReference type="ARBA" id="ARBA00007406"/>
    </source>
</evidence>
<dbReference type="OrthoDB" id="9803304at2"/>
<dbReference type="EC" id="1.2.1.-" evidence="9"/>
<dbReference type="Pfam" id="PF00044">
    <property type="entry name" value="Gp_dh_N"/>
    <property type="match status" value="1"/>
</dbReference>
<dbReference type="Pfam" id="PF02800">
    <property type="entry name" value="Gp_dh_C"/>
    <property type="match status" value="1"/>
</dbReference>
<dbReference type="InterPro" id="IPR020830">
    <property type="entry name" value="GlycerAld_3-P_DH_AS"/>
</dbReference>
<dbReference type="PRINTS" id="PR00078">
    <property type="entry name" value="G3PDHDRGNASE"/>
</dbReference>